<comment type="caution">
    <text evidence="6">The sequence shown here is derived from an EMBL/GenBank/DDBJ whole genome shotgun (WGS) entry which is preliminary data.</text>
</comment>
<proteinExistence type="predicted"/>
<dbReference type="RefSeq" id="WP_105040513.1">
    <property type="nucleotide sequence ID" value="NZ_PPSL01000005.1"/>
</dbReference>
<evidence type="ECO:0000313" key="6">
    <source>
        <dbReference type="EMBL" id="PQJ09741.1"/>
    </source>
</evidence>
<dbReference type="Pfam" id="PF13414">
    <property type="entry name" value="TPR_11"/>
    <property type="match status" value="1"/>
</dbReference>
<evidence type="ECO:0000313" key="7">
    <source>
        <dbReference type="Proteomes" id="UP000239872"/>
    </source>
</evidence>
<name>A0A2S7SSY5_9BACT</name>
<evidence type="ECO:0000256" key="2">
    <source>
        <dbReference type="ARBA" id="ARBA00022803"/>
    </source>
</evidence>
<feature type="repeat" description="TPR" evidence="3">
    <location>
        <begin position="186"/>
        <end position="219"/>
    </location>
</feature>
<reference evidence="6 7" key="1">
    <citation type="submission" date="2018-01" db="EMBL/GenBank/DDBJ databases">
        <title>A novel member of the phylum Bacteroidetes isolated from glacier ice.</title>
        <authorList>
            <person name="Liu Q."/>
            <person name="Xin Y.-H."/>
        </authorList>
    </citation>
    <scope>NUCLEOTIDE SEQUENCE [LARGE SCALE GENOMIC DNA]</scope>
    <source>
        <strain evidence="6 7">RB1R16</strain>
    </source>
</reference>
<dbReference type="InterPro" id="IPR011990">
    <property type="entry name" value="TPR-like_helical_dom_sf"/>
</dbReference>
<sequence>MRKLITITAALAIAFSASAQQTTEGGKKLYDYKNYVSAQKVLTPLSVKDALANYYLGLSYLDAGNVGKAKYQFEKYPDDAANISGTARVAFAQKDAAKGMQIARDLAAKGKKKEYMPWLYAANAMTYSEGGDIAQAIEWYKKALAANPNDVEVHLGLGDAYRKMTGGGGEAMNNYESVTEKNPTNSLVLTRIGDLWYDARNYKSALEFYNKAKDADATNPMPYQQLALAYQRTGNYDQSLTNIRKYISLSDNTVTDQITFAGILYQAKAYCEAAKLADDLMKQNPPEEKKVELTGILGFSQAECGDSMEAVKNLRKYFQIQKPKNILPAAYVEYGKLWLKLNNVDSASFYYNKGIASDTSQNKTDIYRQIAEAYRFKKEYCNAGDWYNNLIKSNPGTQALDYFWGTVMYYYCKDWKKANDMAVKFEDRYADQASSTYWHARVQSAIDSDVTSGLAAPSFEKWLDKLGADIAKPEKKGDVVRAYQYLLFYNYNAKNKEKTKIYMDKLRAVDANDGLIKQIEELEKGGGAPKKTTTTAPKAPVKKSNN</sequence>
<feature type="chain" id="PRO_5015660174" evidence="5">
    <location>
        <begin position="20"/>
        <end position="546"/>
    </location>
</feature>
<protein>
    <submittedName>
        <fullName evidence="6">Uncharacterized protein</fullName>
    </submittedName>
</protein>
<keyword evidence="5" id="KW-0732">Signal</keyword>
<dbReference type="SUPFAM" id="SSF48452">
    <property type="entry name" value="TPR-like"/>
    <property type="match status" value="2"/>
</dbReference>
<dbReference type="EMBL" id="PPSL01000005">
    <property type="protein sequence ID" value="PQJ09741.1"/>
    <property type="molecule type" value="Genomic_DNA"/>
</dbReference>
<evidence type="ECO:0000256" key="4">
    <source>
        <dbReference type="SAM" id="MobiDB-lite"/>
    </source>
</evidence>
<feature type="signal peptide" evidence="5">
    <location>
        <begin position="1"/>
        <end position="19"/>
    </location>
</feature>
<dbReference type="OrthoDB" id="638548at2"/>
<dbReference type="PANTHER" id="PTHR45586:SF1">
    <property type="entry name" value="LIPOPOLYSACCHARIDE ASSEMBLY PROTEIN B"/>
    <property type="match status" value="1"/>
</dbReference>
<feature type="region of interest" description="Disordered" evidence="4">
    <location>
        <begin position="522"/>
        <end position="546"/>
    </location>
</feature>
<dbReference type="Pfam" id="PF13181">
    <property type="entry name" value="TPR_8"/>
    <property type="match status" value="1"/>
</dbReference>
<dbReference type="AlphaFoldDB" id="A0A2S7SSY5"/>
<feature type="compositionally biased region" description="Low complexity" evidence="4">
    <location>
        <begin position="529"/>
        <end position="546"/>
    </location>
</feature>
<accession>A0A2S7SSY5</accession>
<keyword evidence="2 3" id="KW-0802">TPR repeat</keyword>
<organism evidence="6 7">
    <name type="scientific">Flavipsychrobacter stenotrophus</name>
    <dbReference type="NCBI Taxonomy" id="2077091"/>
    <lineage>
        <taxon>Bacteria</taxon>
        <taxon>Pseudomonadati</taxon>
        <taxon>Bacteroidota</taxon>
        <taxon>Chitinophagia</taxon>
        <taxon>Chitinophagales</taxon>
        <taxon>Chitinophagaceae</taxon>
        <taxon>Flavipsychrobacter</taxon>
    </lineage>
</organism>
<evidence type="ECO:0000256" key="5">
    <source>
        <dbReference type="SAM" id="SignalP"/>
    </source>
</evidence>
<evidence type="ECO:0000256" key="3">
    <source>
        <dbReference type="PROSITE-ProRule" id="PRU00339"/>
    </source>
</evidence>
<dbReference type="PANTHER" id="PTHR45586">
    <property type="entry name" value="TPR REPEAT-CONTAINING PROTEIN PA4667"/>
    <property type="match status" value="1"/>
</dbReference>
<dbReference type="Proteomes" id="UP000239872">
    <property type="component" value="Unassembled WGS sequence"/>
</dbReference>
<dbReference type="InterPro" id="IPR019734">
    <property type="entry name" value="TPR_rpt"/>
</dbReference>
<dbReference type="SMART" id="SM00028">
    <property type="entry name" value="TPR"/>
    <property type="match status" value="6"/>
</dbReference>
<dbReference type="PROSITE" id="PS50005">
    <property type="entry name" value="TPR"/>
    <property type="match status" value="2"/>
</dbReference>
<keyword evidence="1" id="KW-0677">Repeat</keyword>
<feature type="repeat" description="TPR" evidence="3">
    <location>
        <begin position="117"/>
        <end position="150"/>
    </location>
</feature>
<gene>
    <name evidence="6" type="ORF">CJD36_017585</name>
</gene>
<keyword evidence="7" id="KW-1185">Reference proteome</keyword>
<dbReference type="Gene3D" id="1.25.40.10">
    <property type="entry name" value="Tetratricopeptide repeat domain"/>
    <property type="match status" value="3"/>
</dbReference>
<dbReference type="InterPro" id="IPR051012">
    <property type="entry name" value="CellSynth/LPSAsmb/PSIAsmb"/>
</dbReference>
<dbReference type="Pfam" id="PF13432">
    <property type="entry name" value="TPR_16"/>
    <property type="match status" value="1"/>
</dbReference>
<evidence type="ECO:0000256" key="1">
    <source>
        <dbReference type="ARBA" id="ARBA00022737"/>
    </source>
</evidence>